<keyword evidence="2" id="KW-1185">Reference proteome</keyword>
<evidence type="ECO:0000313" key="1">
    <source>
        <dbReference type="EMBL" id="GLS16942.1"/>
    </source>
</evidence>
<name>A0ABQ6CBC3_9BURK</name>
<sequence>MPMSQPLTRWRDAPPVRDLVHEHGVMLRQMAGLQQRVSAHCQAQAVRVAALESLNLRLQAELVLLRTAIFWGLGAGAVMRRPPVRHRLPAHPAEAMREAQAVICQTGCVGHAHPWLQADGQCSRTGQACDQLETSAVAPAEAPRAAGIGSGAAAA</sequence>
<reference evidence="2" key="1">
    <citation type="journal article" date="2019" name="Int. J. Syst. Evol. Microbiol.">
        <title>The Global Catalogue of Microorganisms (GCM) 10K type strain sequencing project: providing services to taxonomists for standard genome sequencing and annotation.</title>
        <authorList>
            <consortium name="The Broad Institute Genomics Platform"/>
            <consortium name="The Broad Institute Genome Sequencing Center for Infectious Disease"/>
            <person name="Wu L."/>
            <person name="Ma J."/>
        </authorList>
    </citation>
    <scope>NUCLEOTIDE SEQUENCE [LARGE SCALE GENOMIC DNA]</scope>
    <source>
        <strain evidence="2">NBRC 109341</strain>
    </source>
</reference>
<gene>
    <name evidence="1" type="ORF">GCM10007935_43910</name>
</gene>
<protein>
    <submittedName>
        <fullName evidence="1">Uncharacterized protein</fullName>
    </submittedName>
</protein>
<dbReference type="Proteomes" id="UP001156903">
    <property type="component" value="Unassembled WGS sequence"/>
</dbReference>
<dbReference type="EMBL" id="BSPB01000109">
    <property type="protein sequence ID" value="GLS16942.1"/>
    <property type="molecule type" value="Genomic_DNA"/>
</dbReference>
<comment type="caution">
    <text evidence="1">The sequence shown here is derived from an EMBL/GenBank/DDBJ whole genome shotgun (WGS) entry which is preliminary data.</text>
</comment>
<proteinExistence type="predicted"/>
<organism evidence="1 2">
    <name type="scientific">Hydrogenophaga electricum</name>
    <dbReference type="NCBI Taxonomy" id="1230953"/>
    <lineage>
        <taxon>Bacteria</taxon>
        <taxon>Pseudomonadati</taxon>
        <taxon>Pseudomonadota</taxon>
        <taxon>Betaproteobacteria</taxon>
        <taxon>Burkholderiales</taxon>
        <taxon>Comamonadaceae</taxon>
        <taxon>Hydrogenophaga</taxon>
    </lineage>
</organism>
<evidence type="ECO:0000313" key="2">
    <source>
        <dbReference type="Proteomes" id="UP001156903"/>
    </source>
</evidence>
<accession>A0ABQ6CBC3</accession>